<feature type="domain" description="Integrase catalytic" evidence="2">
    <location>
        <begin position="819"/>
        <end position="997"/>
    </location>
</feature>
<dbReference type="EMBL" id="CP092865">
    <property type="protein sequence ID" value="UYV64819.1"/>
    <property type="molecule type" value="Genomic_DNA"/>
</dbReference>
<protein>
    <recommendedName>
        <fullName evidence="5">Reverse transcriptase domain-containing protein</fullName>
    </recommendedName>
</protein>
<evidence type="ECO:0008006" key="5">
    <source>
        <dbReference type="Google" id="ProtNLM"/>
    </source>
</evidence>
<sequence length="997" mass="114570">MSHFPRPWKEGRLILLSKASNSASSQLARYRPITLLNTLAKVFERCIQARLQWLADRHGWLSDNQFGFVHGKSAEKALAKITQFIDERQSHWRKTLAISLDISKAFDTVWRPAIIQGFLLIIPLIKESLLVAYADDFTLLTLVRGRLPTKAIHTFLIIMALWSTENGLELNPRKTQACFFQWRRVRPNPDPGLITLGQPIPISKTITILGCRAIVPRLTNSIHRKFGISYAVGIKIHRSVVIPALLHGVSDWSRHASSKEGARQLWSIHYTFAKHILRGGPCTPTIPGIFLTGSASLDIIIQARLAFLKEIKEGNYEWKQGFAALPYPPFRRPLSFSLNVEEQKLQTYIIDIKHFKIFENIIKNKINKYYEENNLMSPRQHGFTKHKSTNSAMEDIIETILKHRQGELTSLITVDIAGAFDNAWWPAIIRRLDLDNIPSKLIRIIQSYLNSERRPNFSYEDTNVTKNLTKGCPQGGPISPILWNILLNDLLKSFKHPNAEIICYADDVSIICWSKSVEDLKILSEYILCYVMQWCNRNKLSISPEKTNLLYLHNKSKVPIELSNIILNPVDQVKILGIKFSNHRIKKKINFTPHINDILCRIVRMKNFLFSLCGKMWGLTTKKRTILYKTIIRPVLTYGSEIWYRFINSRCKEKLNSTQYQILLWVSRAYKTTSSNCVHSLANIPLLTDYIESKIIKYDLAHLSIEDQNTYKPHSPSIIGSFLSAKIDELFLKTNETFQSFFPFGIPTYFRSNFYNTQFITNHGNFNGFLSKIGAIEDSSCHCGNEFQDSRHLLLECPLFFTARQQTINNVVDLYQFINWTKPFTKTGIDFAGPVIVKTSKLRNARCDKAYIALFICMFSKAIHIELVTNLTTEAFLDAFRRFIARRGRPAEINTDDATNFVGAYKDLRKLFNSNIHDFASSEEIKWNFIPPYSPHFGGLWEAGIKSVKYHLRRIVGKTKLTFEELTTVLTQIEACLNPRPLCLLTDDPEDLTAFHP</sequence>
<dbReference type="InterPro" id="IPR001584">
    <property type="entry name" value="Integrase_cat-core"/>
</dbReference>
<dbReference type="SUPFAM" id="SSF53098">
    <property type="entry name" value="Ribonuclease H-like"/>
    <property type="match status" value="1"/>
</dbReference>
<dbReference type="PROSITE" id="PS50994">
    <property type="entry name" value="INTEGRASE"/>
    <property type="match status" value="1"/>
</dbReference>
<dbReference type="CDD" id="cd01650">
    <property type="entry name" value="RT_nLTR_like"/>
    <property type="match status" value="2"/>
</dbReference>
<dbReference type="InterPro" id="IPR012337">
    <property type="entry name" value="RNaseH-like_sf"/>
</dbReference>
<keyword evidence="4" id="KW-1185">Reference proteome</keyword>
<evidence type="ECO:0000259" key="1">
    <source>
        <dbReference type="PROSITE" id="PS50878"/>
    </source>
</evidence>
<dbReference type="PROSITE" id="PS50878">
    <property type="entry name" value="RT_POL"/>
    <property type="match status" value="1"/>
</dbReference>
<dbReference type="InterPro" id="IPR000477">
    <property type="entry name" value="RT_dom"/>
</dbReference>
<proteinExistence type="predicted"/>
<dbReference type="InterPro" id="IPR043128">
    <property type="entry name" value="Rev_trsase/Diguanyl_cyclase"/>
</dbReference>
<dbReference type="InterPro" id="IPR043502">
    <property type="entry name" value="DNA/RNA_pol_sf"/>
</dbReference>
<evidence type="ECO:0000259" key="2">
    <source>
        <dbReference type="PROSITE" id="PS50994"/>
    </source>
</evidence>
<feature type="domain" description="Reverse transcriptase" evidence="1">
    <location>
        <begin position="1"/>
        <end position="567"/>
    </location>
</feature>
<reference evidence="3 4" key="1">
    <citation type="submission" date="2022-01" db="EMBL/GenBank/DDBJ databases">
        <title>A chromosomal length assembly of Cordylochernes scorpioides.</title>
        <authorList>
            <person name="Zeh D."/>
            <person name="Zeh J."/>
        </authorList>
    </citation>
    <scope>NUCLEOTIDE SEQUENCE [LARGE SCALE GENOMIC DNA]</scope>
    <source>
        <strain evidence="3">IN4F17</strain>
        <tissue evidence="3">Whole Body</tissue>
    </source>
</reference>
<dbReference type="Pfam" id="PF00665">
    <property type="entry name" value="rve"/>
    <property type="match status" value="1"/>
</dbReference>
<evidence type="ECO:0000313" key="3">
    <source>
        <dbReference type="EMBL" id="UYV64819.1"/>
    </source>
</evidence>
<dbReference type="InterPro" id="IPR036397">
    <property type="entry name" value="RNaseH_sf"/>
</dbReference>
<name>A0ABY6K7P3_9ARAC</name>
<dbReference type="Gene3D" id="3.30.70.270">
    <property type="match status" value="1"/>
</dbReference>
<dbReference type="PANTHER" id="PTHR19446">
    <property type="entry name" value="REVERSE TRANSCRIPTASES"/>
    <property type="match status" value="1"/>
</dbReference>
<dbReference type="Proteomes" id="UP001235939">
    <property type="component" value="Chromosome 03"/>
</dbReference>
<organism evidence="3 4">
    <name type="scientific">Cordylochernes scorpioides</name>
    <dbReference type="NCBI Taxonomy" id="51811"/>
    <lineage>
        <taxon>Eukaryota</taxon>
        <taxon>Metazoa</taxon>
        <taxon>Ecdysozoa</taxon>
        <taxon>Arthropoda</taxon>
        <taxon>Chelicerata</taxon>
        <taxon>Arachnida</taxon>
        <taxon>Pseudoscorpiones</taxon>
        <taxon>Cheliferoidea</taxon>
        <taxon>Chernetidae</taxon>
        <taxon>Cordylochernes</taxon>
    </lineage>
</organism>
<gene>
    <name evidence="3" type="ORF">LAZ67_3002072</name>
</gene>
<evidence type="ECO:0000313" key="4">
    <source>
        <dbReference type="Proteomes" id="UP001235939"/>
    </source>
</evidence>
<dbReference type="Pfam" id="PF00078">
    <property type="entry name" value="RVT_1"/>
    <property type="match status" value="2"/>
</dbReference>
<accession>A0ABY6K7P3</accession>
<dbReference type="Gene3D" id="3.30.420.10">
    <property type="entry name" value="Ribonuclease H-like superfamily/Ribonuclease H"/>
    <property type="match status" value="1"/>
</dbReference>
<dbReference type="SUPFAM" id="SSF56672">
    <property type="entry name" value="DNA/RNA polymerases"/>
    <property type="match status" value="2"/>
</dbReference>